<protein>
    <submittedName>
        <fullName evidence="2">DUF2730 family protein</fullName>
    </submittedName>
</protein>
<organism evidence="2 3">
    <name type="scientific">Ruegeria sediminis</name>
    <dbReference type="NCBI Taxonomy" id="2583820"/>
    <lineage>
        <taxon>Bacteria</taxon>
        <taxon>Pseudomonadati</taxon>
        <taxon>Pseudomonadota</taxon>
        <taxon>Alphaproteobacteria</taxon>
        <taxon>Rhodobacterales</taxon>
        <taxon>Roseobacteraceae</taxon>
        <taxon>Ruegeria</taxon>
    </lineage>
</organism>
<name>A0ABY2X388_9RHOB</name>
<proteinExistence type="predicted"/>
<keyword evidence="1" id="KW-0812">Transmembrane</keyword>
<keyword evidence="1" id="KW-0472">Membrane</keyword>
<sequence>MFAVDFTITIPVVVSIATVIYTWFATRRSNVDERFKAGADRMDRHELRLNSLEQSVKAMPTREDVHKIELAMERMNGTMGRMEAVMEGSQMIMSRLESIVSRHEDHLLQGGRDR</sequence>
<dbReference type="Proteomes" id="UP001193035">
    <property type="component" value="Unassembled WGS sequence"/>
</dbReference>
<keyword evidence="3" id="KW-1185">Reference proteome</keyword>
<comment type="caution">
    <text evidence="2">The sequence shown here is derived from an EMBL/GenBank/DDBJ whole genome shotgun (WGS) entry which is preliminary data.</text>
</comment>
<gene>
    <name evidence="2" type="ORF">FGK63_01840</name>
</gene>
<keyword evidence="1" id="KW-1133">Transmembrane helix</keyword>
<evidence type="ECO:0000313" key="2">
    <source>
        <dbReference type="EMBL" id="TMV09836.1"/>
    </source>
</evidence>
<feature type="transmembrane region" description="Helical" evidence="1">
    <location>
        <begin position="6"/>
        <end position="26"/>
    </location>
</feature>
<accession>A0ABY2X388</accession>
<dbReference type="EMBL" id="VCPD01000001">
    <property type="protein sequence ID" value="TMV09836.1"/>
    <property type="molecule type" value="Genomic_DNA"/>
</dbReference>
<evidence type="ECO:0000313" key="3">
    <source>
        <dbReference type="Proteomes" id="UP001193035"/>
    </source>
</evidence>
<evidence type="ECO:0000256" key="1">
    <source>
        <dbReference type="SAM" id="Phobius"/>
    </source>
</evidence>
<dbReference type="InterPro" id="IPR020269">
    <property type="entry name" value="Phage_Mu_Releasin"/>
</dbReference>
<dbReference type="Pfam" id="PF10805">
    <property type="entry name" value="DUF2730"/>
    <property type="match status" value="1"/>
</dbReference>
<reference evidence="2 3" key="1">
    <citation type="submission" date="2019-05" db="EMBL/GenBank/DDBJ databases">
        <title>Ruegeria sp. nov., isolated from tidal flat.</title>
        <authorList>
            <person name="Kim W."/>
        </authorList>
    </citation>
    <scope>NUCLEOTIDE SEQUENCE [LARGE SCALE GENOMIC DNA]</scope>
    <source>
        <strain evidence="2 3">CAU 1488</strain>
    </source>
</reference>
<dbReference type="RefSeq" id="WP_138839895.1">
    <property type="nucleotide sequence ID" value="NZ_VCPD01000001.1"/>
</dbReference>